<feature type="region of interest" description="Disordered" evidence="1">
    <location>
        <begin position="100"/>
        <end position="123"/>
    </location>
</feature>
<sequence length="123" mass="13906">MGPRRANSAEAPRFYPRHTKRESNSETRAIPRRRLILSTFVASFANFLVSDTVYVIHSQDVWKRVSFDWLFFSALFDYERGVSNGGLSLSNRVCGQGIRGKGNQLSGRKRRITTVEGSHKGQG</sequence>
<gene>
    <name evidence="2" type="ORF">BDV34DRAFT_200343</name>
</gene>
<evidence type="ECO:0000313" key="3">
    <source>
        <dbReference type="Proteomes" id="UP000326532"/>
    </source>
</evidence>
<proteinExistence type="predicted"/>
<name>A0A5N6DCN6_ASPPA</name>
<protein>
    <submittedName>
        <fullName evidence="2">Uncharacterized protein</fullName>
    </submittedName>
</protein>
<dbReference type="VEuPathDB" id="FungiDB:BDV34DRAFT_200343"/>
<dbReference type="Proteomes" id="UP000326532">
    <property type="component" value="Unassembled WGS sequence"/>
</dbReference>
<accession>A0A5N6DCN6</accession>
<keyword evidence="3" id="KW-1185">Reference proteome</keyword>
<reference evidence="2 3" key="1">
    <citation type="submission" date="2019-04" db="EMBL/GenBank/DDBJ databases">
        <title>Fungal friends and foes A comparative genomics study of 23 Aspergillus species from section Flavi.</title>
        <authorList>
            <consortium name="DOE Joint Genome Institute"/>
            <person name="Kjaerbolling I."/>
            <person name="Vesth T.C."/>
            <person name="Frisvad J.C."/>
            <person name="Nybo J.L."/>
            <person name="Theobald S."/>
            <person name="Kildgaard S."/>
            <person name="Petersen T.I."/>
            <person name="Kuo A."/>
            <person name="Sato A."/>
            <person name="Lyhne E.K."/>
            <person name="Kogle M.E."/>
            <person name="Wiebenga A."/>
            <person name="Kun R.S."/>
            <person name="Lubbers R.J."/>
            <person name="Makela M.R."/>
            <person name="Barry K."/>
            <person name="Chovatia M."/>
            <person name="Clum A."/>
            <person name="Daum C."/>
            <person name="Haridas S."/>
            <person name="He G."/>
            <person name="LaButti K."/>
            <person name="Lipzen A."/>
            <person name="Mondo S."/>
            <person name="Pangilinan J."/>
            <person name="Riley R."/>
            <person name="Salamov A."/>
            <person name="Simmons B.A."/>
            <person name="Magnuson J.K."/>
            <person name="Henrissat B."/>
            <person name="Mortensen U.H."/>
            <person name="Larsen T.O."/>
            <person name="De vries R.P."/>
            <person name="Grigoriev I.V."/>
            <person name="Machida M."/>
            <person name="Baker S.E."/>
            <person name="Andersen M.R."/>
        </authorList>
    </citation>
    <scope>NUCLEOTIDE SEQUENCE [LARGE SCALE GENOMIC DNA]</scope>
    <source>
        <strain evidence="2 3">CBS 117618</strain>
    </source>
</reference>
<feature type="region of interest" description="Disordered" evidence="1">
    <location>
        <begin position="1"/>
        <end position="28"/>
    </location>
</feature>
<dbReference type="EMBL" id="ML734999">
    <property type="protein sequence ID" value="KAB8202788.1"/>
    <property type="molecule type" value="Genomic_DNA"/>
</dbReference>
<organism evidence="2 3">
    <name type="scientific">Aspergillus parasiticus</name>
    <dbReference type="NCBI Taxonomy" id="5067"/>
    <lineage>
        <taxon>Eukaryota</taxon>
        <taxon>Fungi</taxon>
        <taxon>Dikarya</taxon>
        <taxon>Ascomycota</taxon>
        <taxon>Pezizomycotina</taxon>
        <taxon>Eurotiomycetes</taxon>
        <taxon>Eurotiomycetidae</taxon>
        <taxon>Eurotiales</taxon>
        <taxon>Aspergillaceae</taxon>
        <taxon>Aspergillus</taxon>
        <taxon>Aspergillus subgen. Circumdati</taxon>
    </lineage>
</organism>
<evidence type="ECO:0000256" key="1">
    <source>
        <dbReference type="SAM" id="MobiDB-lite"/>
    </source>
</evidence>
<evidence type="ECO:0000313" key="2">
    <source>
        <dbReference type="EMBL" id="KAB8202788.1"/>
    </source>
</evidence>
<dbReference type="AlphaFoldDB" id="A0A5N6DCN6"/>